<dbReference type="Gene3D" id="3.40.50.410">
    <property type="entry name" value="von Willebrand factor, type A domain"/>
    <property type="match status" value="1"/>
</dbReference>
<keyword evidence="2" id="KW-1133">Transmembrane helix</keyword>
<evidence type="ECO:0000259" key="3">
    <source>
        <dbReference type="PROSITE" id="PS50234"/>
    </source>
</evidence>
<dbReference type="InterPro" id="IPR051266">
    <property type="entry name" value="CLCR"/>
</dbReference>
<accession>A0A291H290</accession>
<keyword evidence="5" id="KW-1185">Reference proteome</keyword>
<dbReference type="SMART" id="SM00327">
    <property type="entry name" value="VWA"/>
    <property type="match status" value="1"/>
</dbReference>
<evidence type="ECO:0000256" key="1">
    <source>
        <dbReference type="SAM" id="MobiDB-lite"/>
    </source>
</evidence>
<keyword evidence="2" id="KW-0812">Transmembrane</keyword>
<dbReference type="OrthoDB" id="4318225at2"/>
<dbReference type="AlphaFoldDB" id="A0A291H290"/>
<feature type="compositionally biased region" description="Gly residues" evidence="1">
    <location>
        <begin position="604"/>
        <end position="618"/>
    </location>
</feature>
<evidence type="ECO:0000256" key="2">
    <source>
        <dbReference type="SAM" id="Phobius"/>
    </source>
</evidence>
<dbReference type="EMBL" id="CP023564">
    <property type="protein sequence ID" value="ATG56484.1"/>
    <property type="molecule type" value="Genomic_DNA"/>
</dbReference>
<evidence type="ECO:0000313" key="5">
    <source>
        <dbReference type="Proteomes" id="UP000217889"/>
    </source>
</evidence>
<reference evidence="4 5" key="1">
    <citation type="journal article" date="2014" name="Int. J. Syst. Evol. Microbiol.">
        <title>Brachybacterium ginsengisoli sp. nov., isolated from soil of a ginseng field.</title>
        <authorList>
            <person name="Hoang V.A."/>
            <person name="Kim Y.J."/>
            <person name="Nguyen N.L."/>
            <person name="Yang D.C."/>
        </authorList>
    </citation>
    <scope>NUCLEOTIDE SEQUENCE [LARGE SCALE GENOMIC DNA]</scope>
    <source>
        <strain evidence="4 5">DCY80</strain>
    </source>
</reference>
<dbReference type="Pfam" id="PF13519">
    <property type="entry name" value="VWA_2"/>
    <property type="match status" value="1"/>
</dbReference>
<dbReference type="InterPro" id="IPR002035">
    <property type="entry name" value="VWF_A"/>
</dbReference>
<dbReference type="SUPFAM" id="SSF53300">
    <property type="entry name" value="vWA-like"/>
    <property type="match status" value="1"/>
</dbReference>
<feature type="region of interest" description="Disordered" evidence="1">
    <location>
        <begin position="581"/>
        <end position="631"/>
    </location>
</feature>
<keyword evidence="2" id="KW-0472">Membrane</keyword>
<dbReference type="PANTHER" id="PTHR10579">
    <property type="entry name" value="CALCIUM-ACTIVATED CHLORIDE CHANNEL REGULATOR"/>
    <property type="match status" value="1"/>
</dbReference>
<evidence type="ECO:0000313" key="4">
    <source>
        <dbReference type="EMBL" id="ATG56484.1"/>
    </source>
</evidence>
<protein>
    <recommendedName>
        <fullName evidence="3">VWFA domain-containing protein</fullName>
    </recommendedName>
</protein>
<name>A0A291H290_9MICO</name>
<organism evidence="4 5">
    <name type="scientific">Brachybacterium ginsengisoli</name>
    <dbReference type="NCBI Taxonomy" id="1331682"/>
    <lineage>
        <taxon>Bacteria</taxon>
        <taxon>Bacillati</taxon>
        <taxon>Actinomycetota</taxon>
        <taxon>Actinomycetes</taxon>
        <taxon>Micrococcales</taxon>
        <taxon>Dermabacteraceae</taxon>
        <taxon>Brachybacterium</taxon>
    </lineage>
</organism>
<dbReference type="PANTHER" id="PTHR10579:SF43">
    <property type="entry name" value="ZINC FINGER (C3HC4-TYPE RING FINGER) FAMILY PROTEIN"/>
    <property type="match status" value="1"/>
</dbReference>
<dbReference type="KEGG" id="bgg:CFK41_05040"/>
<feature type="transmembrane region" description="Helical" evidence="2">
    <location>
        <begin position="636"/>
        <end position="661"/>
    </location>
</feature>
<feature type="domain" description="VWFA" evidence="3">
    <location>
        <begin position="40"/>
        <end position="227"/>
    </location>
</feature>
<proteinExistence type="predicted"/>
<dbReference type="PROSITE" id="PS50234">
    <property type="entry name" value="VWFA"/>
    <property type="match status" value="1"/>
</dbReference>
<dbReference type="InterPro" id="IPR036465">
    <property type="entry name" value="vWFA_dom_sf"/>
</dbReference>
<sequence length="665" mass="68726">MSRPFAVLLVGLLLGALIVFAPSSAPRARADGYNTGRTAPSMLVLDASGSMDAADVDGRSRMDVAKEAVTGLVPMLPEDATVGLMTYGSSTPEVAADPEAACQDVKMLVEPTGLDRDGLISAIEGVIPSGYTPIGLSLQKATASLPEAEMRSIVLVSDGIDECGGPPPCEVAADLAEKHPELRIHTIGFKVEQDARDELACIADVTGGTFADATDSETLRDELLVKMTRAIQGYATQGQPITGGATVEDAADMAPGSYLDVLEHGSPAIDDGEGYSRFYRLRVAPGEIAHLSATMVLPGGDGKTNRLAQLMMRTSSEDGVDCRIGEVQARAEADLGQGPITATIATPRMGKTQNLSCFGGESGGVVVLEVERTGDPSLEEAVPVEVQFFAEEEVSTDGLPPAAQFTLAQQPLAVPKDGEQFQPAFSFASAVPAGDGALRGTIIPGEVQFFRIPAEYGQQVRAALALGEFETPEGMELSLQARMFSPLRDGVYTSVPPNSATSVAGVEKPATSGATAQLNQAAPIQFRNREDGGTEARTSFLAGDYYLQLAVVPSEYTAQRLFEIPYVIDLDTVGKVADGPELTGQGALEDRSAADPGSGPQASDGGGAEGAGSDGGGEVQEPSSGEESEGSSLSPLVWALLGGVGGGILLAAAVIGAVVLVQRGR</sequence>
<gene>
    <name evidence="4" type="ORF">CFK41_05040</name>
</gene>
<dbReference type="Proteomes" id="UP000217889">
    <property type="component" value="Chromosome"/>
</dbReference>